<dbReference type="Proteomes" id="UP000006890">
    <property type="component" value="Chromosome"/>
</dbReference>
<dbReference type="eggNOG" id="ENOG502Z9KA">
    <property type="taxonomic scope" value="Bacteria"/>
</dbReference>
<keyword evidence="2" id="KW-1185">Reference proteome</keyword>
<proteinExistence type="predicted"/>
<dbReference type="AlphaFoldDB" id="E4QDT4"/>
<reference evidence="1 2" key="2">
    <citation type="journal article" date="2011" name="J. Bacteriol.">
        <title>Complete genome sequences for the anaerobic, extremely thermophilic plant biomass-degrading bacteria Caldicellulosiruptor hydrothermalis, Caldicellulosiruptor kristjanssonii, Caldicellulosiruptor kronotskyensis, Caldicellulosiruptor owensenis, and Caldicellulosiruptor lactoaceticus.</title>
        <authorList>
            <person name="Blumer-Schuette S.E."/>
            <person name="Ozdemir I."/>
            <person name="Mistry D."/>
            <person name="Lucas S."/>
            <person name="Lapidus A."/>
            <person name="Cheng J.F."/>
            <person name="Goodwin L.A."/>
            <person name="Pitluck S."/>
            <person name="Land M.L."/>
            <person name="Hauser L.J."/>
            <person name="Woyke T."/>
            <person name="Mikhailova N."/>
            <person name="Pati A."/>
            <person name="Kyrpides N.C."/>
            <person name="Ivanova N."/>
            <person name="Detter J.C."/>
            <person name="Walston-Davenport K."/>
            <person name="Han S."/>
            <person name="Adams M.W."/>
            <person name="Kelly R.M."/>
        </authorList>
    </citation>
    <scope>NUCLEOTIDE SEQUENCE [LARGE SCALE GENOMIC DNA]</scope>
    <source>
        <strain evidence="2">DSM 18901 / VKM B-2411 / 108</strain>
    </source>
</reference>
<sequence>MIEEFKITDSVSNRAWGDVDKSRIWQLLKEGLQEGVKGVKAAIREMYAVVKAEIDEELTQADCWGPHHEITQDGELVLNKAGLIAAAAALAGARAEPNLTPEQKRKAARHLMRHYKQLEEEPPESLKEILSSAASGEMTSLQAIVTGEININDIPVAPWANLEALKADDPEPMEVVVEIPAGKSKRGWNYTPQALQRIVGEVMSKGLPGFLGHQKPEDVETQFPEPVTHWVGAKWDPVQNKAYFRGVIDKAATNLKRWIKANVVRQVSIFGIPKLQQRPTGEVDVVDYKPLSIDWTPLNRAGMPTRIVAVGEMYSDVIDDVIERSEEKLDLKEAFVLIKSKLASKELTASQVVGEIGLDIKEFDEVAEALRVYEKIKNTFSVSGEMNVEKLIDEAAKVLAEKKKTEKEKMFEEVIKEKVAGEMAQALIKKMVKLDELETKEQIAGEIDKLLHDEEVRNVLNKIYTDRPVIVGMRQPVTNLKVKKQSI</sequence>
<dbReference type="RefSeq" id="WP_013402701.1">
    <property type="nucleotide sequence ID" value="NC_014652.1"/>
</dbReference>
<name>E4QDT4_CALH1</name>
<dbReference type="STRING" id="632292.Calhy_0764"/>
<accession>E4QDT4</accession>
<evidence type="ECO:0000313" key="1">
    <source>
        <dbReference type="EMBL" id="ADQ06501.1"/>
    </source>
</evidence>
<dbReference type="EMBL" id="CP002219">
    <property type="protein sequence ID" value="ADQ06501.1"/>
    <property type="molecule type" value="Genomic_DNA"/>
</dbReference>
<protein>
    <submittedName>
        <fullName evidence="1">Uncharacterized protein</fullName>
    </submittedName>
</protein>
<organism evidence="1 2">
    <name type="scientific">Caldicellulosiruptor hydrothermalis (strain DSM 18901 / VKM B-2411 / 108)</name>
    <dbReference type="NCBI Taxonomy" id="632292"/>
    <lineage>
        <taxon>Bacteria</taxon>
        <taxon>Bacillati</taxon>
        <taxon>Bacillota</taxon>
        <taxon>Bacillota incertae sedis</taxon>
        <taxon>Caldicellulosiruptorales</taxon>
        <taxon>Caldicellulosiruptoraceae</taxon>
        <taxon>Caldicellulosiruptor</taxon>
    </lineage>
</organism>
<reference key="1">
    <citation type="submission" date="2010-09" db="EMBL/GenBank/DDBJ databases">
        <title>Complete sequence of Caldicellulosiruptor hydrothermalis 108.</title>
        <authorList>
            <consortium name="US DOE Joint Genome Institute"/>
            <person name="Lucas S."/>
            <person name="Copeland A."/>
            <person name="Lapidus A."/>
            <person name="Cheng J.-F."/>
            <person name="Bruce D."/>
            <person name="Goodwin L."/>
            <person name="Pitluck S."/>
            <person name="Davenport K."/>
            <person name="Detter J.C."/>
            <person name="Han C."/>
            <person name="Tapia R."/>
            <person name="Land M."/>
            <person name="Hauser L."/>
            <person name="Chang Y.-J."/>
            <person name="Jeffries C."/>
            <person name="Kyrpides N."/>
            <person name="Ivanova N."/>
            <person name="Mikhailova N."/>
            <person name="Blumer-Schuette S.E."/>
            <person name="Kelly R.M."/>
            <person name="Woyke T."/>
        </authorList>
    </citation>
    <scope>NUCLEOTIDE SEQUENCE</scope>
    <source>
        <strain>108</strain>
    </source>
</reference>
<dbReference type="OrthoDB" id="2534901at2"/>
<dbReference type="KEGG" id="chd:Calhy_0764"/>
<evidence type="ECO:0000313" key="2">
    <source>
        <dbReference type="Proteomes" id="UP000006890"/>
    </source>
</evidence>
<dbReference type="HOGENOM" id="CLU_043926_0_0_9"/>
<gene>
    <name evidence="1" type="ordered locus">Calhy_0764</name>
</gene>